<dbReference type="AlphaFoldDB" id="A0A7V8G0H5"/>
<keyword evidence="4 5" id="KW-0949">S-adenosyl-L-methionine</keyword>
<dbReference type="InterPro" id="IPR002748">
    <property type="entry name" value="CbiD"/>
</dbReference>
<protein>
    <recommendedName>
        <fullName evidence="5">Cobalt-precorrin-5B C(1)-methyltransferase</fullName>
        <ecNumber evidence="5">2.1.1.195</ecNumber>
    </recommendedName>
    <alternativeName>
        <fullName evidence="5">Cobalt-precorrin-6A synthase</fullName>
    </alternativeName>
</protein>
<keyword evidence="2 5" id="KW-0489">Methyltransferase</keyword>
<dbReference type="HAMAP" id="MF_00787">
    <property type="entry name" value="CbiD"/>
    <property type="match status" value="1"/>
</dbReference>
<keyword evidence="3 5" id="KW-0808">Transferase</keyword>
<evidence type="ECO:0000256" key="3">
    <source>
        <dbReference type="ARBA" id="ARBA00022679"/>
    </source>
</evidence>
<dbReference type="InterPro" id="IPR036074">
    <property type="entry name" value="CbiD_sf"/>
</dbReference>
<sequence>MDAVGEQRIGLPQAELQRAEYDLSVLAPNGLRRGRSTGSCATAAVRAALYRLLAGIDLERTEVSLPDGRHFISVPIQRVEGLGAGLAQAEVLKDGGDDPDNTHGATIVAQVKRNDAGEIRFFAGEGVGTATMPGLRVAVGEPAINPVPRGMMRMAVAEVLAELRPAAGTDLERWLAQGFDLTIGCREGQAIAPKTFNPRLGIVGGISILGTSGIVEPMSMASWIASIEVYIRVALADCGEGETVAYLPGKIGRAFVAQTLGLPDKRSVQIANFLGDALDFTQQALAEEGRRLPVLWLAGHPGKLAKVLDGVWDTHSSKSNMAMQGVARVAQNMNAPLHVFDTELVQQMKEANTVEAVIELVRGRDAALSRALWSEIEARIAALAAARMPNVDCVQVRLFDLDGRQLGAGA</sequence>
<dbReference type="SUPFAM" id="SSF111342">
    <property type="entry name" value="CbiD-like"/>
    <property type="match status" value="1"/>
</dbReference>
<evidence type="ECO:0000256" key="4">
    <source>
        <dbReference type="ARBA" id="ARBA00022691"/>
    </source>
</evidence>
<dbReference type="NCBIfam" id="TIGR00312">
    <property type="entry name" value="cbiD"/>
    <property type="match status" value="1"/>
</dbReference>
<dbReference type="PIRSF" id="PIRSF026782">
    <property type="entry name" value="CbiD"/>
    <property type="match status" value="1"/>
</dbReference>
<comment type="similarity">
    <text evidence="5">Belongs to the CbiD family.</text>
</comment>
<dbReference type="PANTHER" id="PTHR35863">
    <property type="entry name" value="COBALT-PRECORRIN-5B C(1)-METHYLTRANSFERASE"/>
    <property type="match status" value="1"/>
</dbReference>
<evidence type="ECO:0000256" key="1">
    <source>
        <dbReference type="ARBA" id="ARBA00022573"/>
    </source>
</evidence>
<proteinExistence type="inferred from homology"/>
<name>A0A7V8G0H5_9BURK</name>
<comment type="caution">
    <text evidence="6">The sequence shown here is derived from an EMBL/GenBank/DDBJ whole genome shotgun (WGS) entry which is preliminary data.</text>
</comment>
<keyword evidence="1 5" id="KW-0169">Cobalamin biosynthesis</keyword>
<gene>
    <name evidence="5 6" type="primary">cbiD</name>
    <name evidence="6" type="ORF">GAK35_00115</name>
</gene>
<dbReference type="EC" id="2.1.1.195" evidence="5"/>
<dbReference type="Proteomes" id="UP000462435">
    <property type="component" value="Unassembled WGS sequence"/>
</dbReference>
<reference evidence="7" key="1">
    <citation type="journal article" date="2020" name="MBio">
        <title>Horizontal gene transfer to a defensive symbiont with a reduced genome amongst a multipartite beetle microbiome.</title>
        <authorList>
            <person name="Waterworth S.C."/>
            <person name="Florez L.V."/>
            <person name="Rees E.R."/>
            <person name="Hertweck C."/>
            <person name="Kaltenpoth M."/>
            <person name="Kwan J.C."/>
        </authorList>
    </citation>
    <scope>NUCLEOTIDE SEQUENCE [LARGE SCALE GENOMIC DNA]</scope>
</reference>
<dbReference type="PANTHER" id="PTHR35863:SF1">
    <property type="entry name" value="COBALT-PRECORRIN-5B C(1)-METHYLTRANSFERASE"/>
    <property type="match status" value="1"/>
</dbReference>
<organism evidence="6 7">
    <name type="scientific">Herbaspirillum frisingense</name>
    <dbReference type="NCBI Taxonomy" id="92645"/>
    <lineage>
        <taxon>Bacteria</taxon>
        <taxon>Pseudomonadati</taxon>
        <taxon>Pseudomonadota</taxon>
        <taxon>Betaproteobacteria</taxon>
        <taxon>Burkholderiales</taxon>
        <taxon>Oxalobacteraceae</taxon>
        <taxon>Herbaspirillum</taxon>
    </lineage>
</organism>
<dbReference type="GO" id="GO:0032259">
    <property type="term" value="P:methylation"/>
    <property type="evidence" value="ECO:0007669"/>
    <property type="project" value="UniProtKB-KW"/>
</dbReference>
<dbReference type="EMBL" id="WNDX01000002">
    <property type="protein sequence ID" value="KAF1048849.1"/>
    <property type="molecule type" value="Genomic_DNA"/>
</dbReference>
<evidence type="ECO:0000256" key="5">
    <source>
        <dbReference type="HAMAP-Rule" id="MF_00787"/>
    </source>
</evidence>
<dbReference type="GO" id="GO:0008168">
    <property type="term" value="F:methyltransferase activity"/>
    <property type="evidence" value="ECO:0007669"/>
    <property type="project" value="UniProtKB-UniRule"/>
</dbReference>
<comment type="function">
    <text evidence="5">Catalyzes the methylation of C-1 in cobalt-precorrin-5B to form cobalt-precorrin-6A.</text>
</comment>
<comment type="catalytic activity">
    <reaction evidence="5">
        <text>Co-precorrin-5B + S-adenosyl-L-methionine = Co-precorrin-6A + S-adenosyl-L-homocysteine</text>
        <dbReference type="Rhea" id="RHEA:26285"/>
        <dbReference type="ChEBI" id="CHEBI:57856"/>
        <dbReference type="ChEBI" id="CHEBI:59789"/>
        <dbReference type="ChEBI" id="CHEBI:60063"/>
        <dbReference type="ChEBI" id="CHEBI:60064"/>
        <dbReference type="EC" id="2.1.1.195"/>
    </reaction>
</comment>
<evidence type="ECO:0000313" key="7">
    <source>
        <dbReference type="Proteomes" id="UP000462435"/>
    </source>
</evidence>
<dbReference type="GO" id="GO:0019251">
    <property type="term" value="P:anaerobic cobalamin biosynthetic process"/>
    <property type="evidence" value="ECO:0007669"/>
    <property type="project" value="UniProtKB-UniRule"/>
</dbReference>
<evidence type="ECO:0000256" key="2">
    <source>
        <dbReference type="ARBA" id="ARBA00022603"/>
    </source>
</evidence>
<dbReference type="UniPathway" id="UPA00148">
    <property type="reaction ID" value="UER00227"/>
</dbReference>
<accession>A0A7V8G0H5</accession>
<evidence type="ECO:0000313" key="6">
    <source>
        <dbReference type="EMBL" id="KAF1048849.1"/>
    </source>
</evidence>
<dbReference type="Pfam" id="PF01888">
    <property type="entry name" value="CbiD"/>
    <property type="match status" value="1"/>
</dbReference>
<dbReference type="Gene3D" id="3.30.2110.10">
    <property type="entry name" value="CbiD-like"/>
    <property type="match status" value="1"/>
</dbReference>
<comment type="pathway">
    <text evidence="5">Cofactor biosynthesis; adenosylcobalamin biosynthesis; cob(II)yrinate a,c-diamide from sirohydrochlorin (anaerobic route): step 6/10.</text>
</comment>